<evidence type="ECO:0000313" key="5">
    <source>
        <dbReference type="Proteomes" id="UP001183648"/>
    </source>
</evidence>
<comment type="caution">
    <text evidence="4">The sequence shown here is derived from an EMBL/GenBank/DDBJ whole genome shotgun (WGS) entry which is preliminary data.</text>
</comment>
<dbReference type="NCBIfam" id="NF005878">
    <property type="entry name" value="PRK07825.1"/>
    <property type="match status" value="1"/>
</dbReference>
<dbReference type="SUPFAM" id="SSF51735">
    <property type="entry name" value="NAD(P)-binding Rossmann-fold domains"/>
    <property type="match status" value="1"/>
</dbReference>
<dbReference type="InterPro" id="IPR036291">
    <property type="entry name" value="NAD(P)-bd_dom_sf"/>
</dbReference>
<evidence type="ECO:0000256" key="2">
    <source>
        <dbReference type="ARBA" id="ARBA00023002"/>
    </source>
</evidence>
<protein>
    <submittedName>
        <fullName evidence="4">Short-subunit dehydrogenase</fullName>
    </submittedName>
</protein>
<organism evidence="4 5">
    <name type="scientific">Nocardioides marmoribigeumensis</name>
    <dbReference type="NCBI Taxonomy" id="433649"/>
    <lineage>
        <taxon>Bacteria</taxon>
        <taxon>Bacillati</taxon>
        <taxon>Actinomycetota</taxon>
        <taxon>Actinomycetes</taxon>
        <taxon>Propionibacteriales</taxon>
        <taxon>Nocardioidaceae</taxon>
        <taxon>Nocardioides</taxon>
    </lineage>
</organism>
<dbReference type="Gene3D" id="3.40.50.720">
    <property type="entry name" value="NAD(P)-binding Rossmann-like Domain"/>
    <property type="match status" value="1"/>
</dbReference>
<evidence type="ECO:0000256" key="1">
    <source>
        <dbReference type="ARBA" id="ARBA00006484"/>
    </source>
</evidence>
<dbReference type="RefSeq" id="WP_310298306.1">
    <property type="nucleotide sequence ID" value="NZ_BAAAPS010000002.1"/>
</dbReference>
<dbReference type="PRINTS" id="PR00080">
    <property type="entry name" value="SDRFAMILY"/>
</dbReference>
<dbReference type="PANTHER" id="PTHR24322">
    <property type="entry name" value="PKSB"/>
    <property type="match status" value="1"/>
</dbReference>
<dbReference type="Proteomes" id="UP001183648">
    <property type="component" value="Unassembled WGS sequence"/>
</dbReference>
<name>A0ABU2BQU1_9ACTN</name>
<dbReference type="PANTHER" id="PTHR24322:SF736">
    <property type="entry name" value="RETINOL DEHYDROGENASE 10"/>
    <property type="match status" value="1"/>
</dbReference>
<dbReference type="CDD" id="cd05233">
    <property type="entry name" value="SDR_c"/>
    <property type="match status" value="1"/>
</dbReference>
<dbReference type="Pfam" id="PF00106">
    <property type="entry name" value="adh_short"/>
    <property type="match status" value="1"/>
</dbReference>
<comment type="similarity">
    <text evidence="1 3">Belongs to the short-chain dehydrogenases/reductases (SDR) family.</text>
</comment>
<reference evidence="4 5" key="1">
    <citation type="submission" date="2023-07" db="EMBL/GenBank/DDBJ databases">
        <title>Sequencing the genomes of 1000 actinobacteria strains.</title>
        <authorList>
            <person name="Klenk H.-P."/>
        </authorList>
    </citation>
    <scope>NUCLEOTIDE SEQUENCE [LARGE SCALE GENOMIC DNA]</scope>
    <source>
        <strain evidence="4 5">DSM 19426</strain>
    </source>
</reference>
<evidence type="ECO:0000256" key="3">
    <source>
        <dbReference type="RuleBase" id="RU000363"/>
    </source>
</evidence>
<sequence>MARSRQGLRGLRVAVTGGAQGIGRSIAERLVAEGALVVIGDVQKDLADRTAEALGCTALALDVTDGVEFEGFLDQAGAALGGLDVLVNNAGIMPIGPFLEEDDRTTTRCVEIDLLGVLTGTKLAGRRFREQGHGHVVNVASALGTFASPNAATYCATKYAVVGLGEALRQEWHGSGVQVSTICPGFVRTELIAGMRPPAGTERLLMIDPEQVAASVVGALARGRSRTVSVPSHLVPSVKVFTLVPERLRDRVFRAVGGHRVTSGLDVEKRAAYQRRLENS</sequence>
<keyword evidence="2" id="KW-0560">Oxidoreductase</keyword>
<dbReference type="EMBL" id="JAVDYG010000001">
    <property type="protein sequence ID" value="MDR7360997.1"/>
    <property type="molecule type" value="Genomic_DNA"/>
</dbReference>
<dbReference type="InterPro" id="IPR020904">
    <property type="entry name" value="Sc_DH/Rdtase_CS"/>
</dbReference>
<dbReference type="PRINTS" id="PR00081">
    <property type="entry name" value="GDHRDH"/>
</dbReference>
<accession>A0ABU2BQU1</accession>
<dbReference type="InterPro" id="IPR002347">
    <property type="entry name" value="SDR_fam"/>
</dbReference>
<evidence type="ECO:0000313" key="4">
    <source>
        <dbReference type="EMBL" id="MDR7360997.1"/>
    </source>
</evidence>
<dbReference type="PROSITE" id="PS00061">
    <property type="entry name" value="ADH_SHORT"/>
    <property type="match status" value="1"/>
</dbReference>
<proteinExistence type="inferred from homology"/>
<gene>
    <name evidence="4" type="ORF">J2S63_000550</name>
</gene>
<keyword evidence="5" id="KW-1185">Reference proteome</keyword>